<reference evidence="2 3" key="1">
    <citation type="journal article" date="2018" name="PLoS Genet.">
        <title>Population sequencing reveals clonal diversity and ancestral inbreeding in the grapevine cultivar Chardonnay.</title>
        <authorList>
            <person name="Roach M.J."/>
            <person name="Johnson D.L."/>
            <person name="Bohlmann J."/>
            <person name="van Vuuren H.J."/>
            <person name="Jones S.J."/>
            <person name="Pretorius I.S."/>
            <person name="Schmidt S.A."/>
            <person name="Borneman A.R."/>
        </authorList>
    </citation>
    <scope>NUCLEOTIDE SEQUENCE [LARGE SCALE GENOMIC DNA]</scope>
    <source>
        <strain evidence="3">cv. Chardonnay</strain>
        <tissue evidence="2">Leaf</tissue>
    </source>
</reference>
<accession>A0A438F8U7</accession>
<dbReference type="Pfam" id="PF14493">
    <property type="entry name" value="HTH_40"/>
    <property type="match status" value="1"/>
</dbReference>
<feature type="domain" description="Helicase Helix-turn-helix" evidence="1">
    <location>
        <begin position="70"/>
        <end position="160"/>
    </location>
</feature>
<organism evidence="2 3">
    <name type="scientific">Vitis vinifera</name>
    <name type="common">Grape</name>
    <dbReference type="NCBI Taxonomy" id="29760"/>
    <lineage>
        <taxon>Eukaryota</taxon>
        <taxon>Viridiplantae</taxon>
        <taxon>Streptophyta</taxon>
        <taxon>Embryophyta</taxon>
        <taxon>Tracheophyta</taxon>
        <taxon>Spermatophyta</taxon>
        <taxon>Magnoliopsida</taxon>
        <taxon>eudicotyledons</taxon>
        <taxon>Gunneridae</taxon>
        <taxon>Pentapetalae</taxon>
        <taxon>rosids</taxon>
        <taxon>Vitales</taxon>
        <taxon>Vitaceae</taxon>
        <taxon>Viteae</taxon>
        <taxon>Vitis</taxon>
    </lineage>
</organism>
<protein>
    <recommendedName>
        <fullName evidence="1">Helicase Helix-turn-helix domain-containing protein</fullName>
    </recommendedName>
</protein>
<name>A0A438F8U7_VITVI</name>
<comment type="caution">
    <text evidence="2">The sequence shown here is derived from an EMBL/GenBank/DDBJ whole genome shotgun (WGS) entry which is preliminary data.</text>
</comment>
<evidence type="ECO:0000313" key="3">
    <source>
        <dbReference type="Proteomes" id="UP000288805"/>
    </source>
</evidence>
<evidence type="ECO:0000259" key="1">
    <source>
        <dbReference type="Pfam" id="PF14493"/>
    </source>
</evidence>
<evidence type="ECO:0000313" key="2">
    <source>
        <dbReference type="EMBL" id="RVW56389.1"/>
    </source>
</evidence>
<dbReference type="EMBL" id="QGNW01001077">
    <property type="protein sequence ID" value="RVW56389.1"/>
    <property type="molecule type" value="Genomic_DNA"/>
</dbReference>
<proteinExistence type="predicted"/>
<gene>
    <name evidence="2" type="ORF">CK203_072591</name>
</gene>
<dbReference type="InterPro" id="IPR029491">
    <property type="entry name" value="Helicase_HTH"/>
</dbReference>
<dbReference type="AlphaFoldDB" id="A0A438F8U7"/>
<sequence length="340" mass="38687">MGRIDIEECEQTRRVMHFLTTYGDHFLQSIQHLSQALSLPLDGDASMQAAVVRKMQPVPNQQRKLTPAKYEAWKMWQEDGLSIEKVANFPSRSAPIKDQTVLEYLLGAAQEGFAIDWTRLCDEVGLTREMFSDIEAAITKVGSRDKLKPVKIESPEYVSFAFNDFPYKLCPHQGMFDTARLWMSKEVIPPGNHNTLTADELPSKASEASMDTMHKCLIRGPCEVETSVDNIIASCCLENEVTTSIPFTVDLDMHPPGVHDEIFSLRKRQKIDEPEEESLIMQEATESSILDLLRNYDDGVPLSDVLKHFNGSREEYVVDLLSNLEGEFMIFKKNNMYRLM</sequence>
<dbReference type="Proteomes" id="UP000288805">
    <property type="component" value="Unassembled WGS sequence"/>
</dbReference>